<dbReference type="Gene3D" id="2.60.120.10">
    <property type="entry name" value="Jelly Rolls"/>
    <property type="match status" value="1"/>
</dbReference>
<dbReference type="PANTHER" id="PTHR36169:SF1">
    <property type="entry name" value="ACETATE KINASE EUTQ"/>
    <property type="match status" value="1"/>
</dbReference>
<evidence type="ECO:0000313" key="2">
    <source>
        <dbReference type="EMBL" id="KAI6784940.1"/>
    </source>
</evidence>
<dbReference type="RefSeq" id="XP_051365796.1">
    <property type="nucleotide sequence ID" value="XM_051502622.1"/>
</dbReference>
<gene>
    <name evidence="2" type="ORF">J7T54_008034</name>
</gene>
<proteinExistence type="predicted"/>
<evidence type="ECO:0000259" key="1">
    <source>
        <dbReference type="Pfam" id="PF05899"/>
    </source>
</evidence>
<dbReference type="GeneID" id="75834506"/>
<feature type="domain" description="(S)-ureidoglycine aminohydrolase cupin" evidence="1">
    <location>
        <begin position="56"/>
        <end position="117"/>
    </location>
</feature>
<dbReference type="PANTHER" id="PTHR36169">
    <property type="entry name" value="ETHANOLAMINE UTILIZATION PROTEIN EUTQ"/>
    <property type="match status" value="1"/>
</dbReference>
<dbReference type="OrthoDB" id="4985585at2759"/>
<sequence length="133" mass="14618">MARLNINLVDTIMASEATAFQLYPQAQSKFEIPLLAGDNAYLGDVFSSDKTSPTPISCGFFRLTPGEPLVYTYKYDEMKIFLEGDYTITDATGQTAEAKGGDVVFFPKGSTITFTTKTGGMAFYVGQRKMNDF</sequence>
<comment type="caution">
    <text evidence="2">The sequence shown here is derived from an EMBL/GenBank/DDBJ whole genome shotgun (WGS) entry which is preliminary data.</text>
</comment>
<reference evidence="2" key="1">
    <citation type="journal article" date="2021" name="J Fungi (Basel)">
        <title>Genomic and Metabolomic Analyses of the Marine Fungus Emericellopsis cladophorae: Insights into Saltwater Adaptability Mechanisms and Its Biosynthetic Potential.</title>
        <authorList>
            <person name="Goncalves M.F.M."/>
            <person name="Hilario S."/>
            <person name="Van de Peer Y."/>
            <person name="Esteves A.C."/>
            <person name="Alves A."/>
        </authorList>
    </citation>
    <scope>NUCLEOTIDE SEQUENCE</scope>
    <source>
        <strain evidence="2">MUM 19.33</strain>
    </source>
</reference>
<dbReference type="SUPFAM" id="SSF51182">
    <property type="entry name" value="RmlC-like cupins"/>
    <property type="match status" value="1"/>
</dbReference>
<dbReference type="AlphaFoldDB" id="A0A9Q0BHN2"/>
<name>A0A9Q0BHN2_9HYPO</name>
<dbReference type="Pfam" id="PF05899">
    <property type="entry name" value="Cupin_3"/>
    <property type="match status" value="1"/>
</dbReference>
<dbReference type="InterPro" id="IPR008579">
    <property type="entry name" value="UGlyAH_Cupin_dom"/>
</dbReference>
<accession>A0A9Q0BHN2</accession>
<evidence type="ECO:0000313" key="3">
    <source>
        <dbReference type="Proteomes" id="UP001055219"/>
    </source>
</evidence>
<dbReference type="EMBL" id="JAGIXG020000003">
    <property type="protein sequence ID" value="KAI6784940.1"/>
    <property type="molecule type" value="Genomic_DNA"/>
</dbReference>
<dbReference type="Proteomes" id="UP001055219">
    <property type="component" value="Unassembled WGS sequence"/>
</dbReference>
<dbReference type="CDD" id="cd02228">
    <property type="entry name" value="cupin_EutQ"/>
    <property type="match status" value="1"/>
</dbReference>
<protein>
    <submittedName>
        <fullName evidence="2">Ethanolamine utilization protein</fullName>
    </submittedName>
</protein>
<dbReference type="InterPro" id="IPR010424">
    <property type="entry name" value="EutQ"/>
</dbReference>
<reference evidence="2" key="2">
    <citation type="submission" date="2022-07" db="EMBL/GenBank/DDBJ databases">
        <authorList>
            <person name="Goncalves M.F.M."/>
            <person name="Hilario S."/>
            <person name="Van De Peer Y."/>
            <person name="Esteves A.C."/>
            <person name="Alves A."/>
        </authorList>
    </citation>
    <scope>NUCLEOTIDE SEQUENCE</scope>
    <source>
        <strain evidence="2">MUM 19.33</strain>
    </source>
</reference>
<dbReference type="InterPro" id="IPR011051">
    <property type="entry name" value="RmlC_Cupin_sf"/>
</dbReference>
<organism evidence="2 3">
    <name type="scientific">Emericellopsis cladophorae</name>
    <dbReference type="NCBI Taxonomy" id="2686198"/>
    <lineage>
        <taxon>Eukaryota</taxon>
        <taxon>Fungi</taxon>
        <taxon>Dikarya</taxon>
        <taxon>Ascomycota</taxon>
        <taxon>Pezizomycotina</taxon>
        <taxon>Sordariomycetes</taxon>
        <taxon>Hypocreomycetidae</taxon>
        <taxon>Hypocreales</taxon>
        <taxon>Bionectriaceae</taxon>
        <taxon>Emericellopsis</taxon>
    </lineage>
</organism>
<keyword evidence="3" id="KW-1185">Reference proteome</keyword>
<dbReference type="InterPro" id="IPR014710">
    <property type="entry name" value="RmlC-like_jellyroll"/>
</dbReference>